<evidence type="ECO:0000313" key="6">
    <source>
        <dbReference type="RefSeq" id="XP_031438583.1"/>
    </source>
</evidence>
<feature type="region of interest" description="Disordered" evidence="2">
    <location>
        <begin position="1"/>
        <end position="47"/>
    </location>
</feature>
<dbReference type="AlphaFoldDB" id="A0A6P8GHP2"/>
<dbReference type="SMART" id="SM00034">
    <property type="entry name" value="CLECT"/>
    <property type="match status" value="1"/>
</dbReference>
<evidence type="ECO:0000256" key="1">
    <source>
        <dbReference type="ARBA" id="ARBA00022734"/>
    </source>
</evidence>
<dbReference type="PANTHER" id="PTHR22803">
    <property type="entry name" value="MANNOSE, PHOSPHOLIPASE, LECTIN RECEPTOR RELATED"/>
    <property type="match status" value="1"/>
</dbReference>
<keyword evidence="3" id="KW-1133">Transmembrane helix</keyword>
<dbReference type="InterPro" id="IPR016186">
    <property type="entry name" value="C-type_lectin-like/link_sf"/>
</dbReference>
<name>A0A6P8GHP2_CLUHA</name>
<dbReference type="InterPro" id="IPR033989">
    <property type="entry name" value="CD209-like_CTLD"/>
</dbReference>
<gene>
    <name evidence="6" type="primary">LOC105907339</name>
</gene>
<protein>
    <submittedName>
        <fullName evidence="6">C-type lectin domain family 4 member E-like isoform X1</fullName>
    </submittedName>
</protein>
<dbReference type="GeneID" id="105907339"/>
<dbReference type="RefSeq" id="XP_031438583.1">
    <property type="nucleotide sequence ID" value="XM_031582723.2"/>
</dbReference>
<dbReference type="GO" id="GO:0030246">
    <property type="term" value="F:carbohydrate binding"/>
    <property type="evidence" value="ECO:0007669"/>
    <property type="project" value="UniProtKB-KW"/>
</dbReference>
<dbReference type="InterPro" id="IPR016187">
    <property type="entry name" value="CTDL_fold"/>
</dbReference>
<feature type="compositionally biased region" description="Polar residues" evidence="2">
    <location>
        <begin position="38"/>
        <end position="47"/>
    </location>
</feature>
<keyword evidence="3" id="KW-0812">Transmembrane</keyword>
<evidence type="ECO:0000259" key="4">
    <source>
        <dbReference type="PROSITE" id="PS50041"/>
    </source>
</evidence>
<evidence type="ECO:0000313" key="5">
    <source>
        <dbReference type="Proteomes" id="UP000515152"/>
    </source>
</evidence>
<dbReference type="InterPro" id="IPR001304">
    <property type="entry name" value="C-type_lectin-like"/>
</dbReference>
<sequence length="230" mass="26456">MPGSEEIYQNMPSKASKVKIPQEQWQPDHGKHHRNDQHSTSNYLESQGRNHGCTHTNMLLLSLCVLLLCGIIVLGVLYAIQEKTLQQQNNPGSLTGQCFDGWESFNGSCYYFSHDALNWTASRDECRSVGGHLVIIDRKETQIYFTQKINKSENYFWIGLTDSEKEGQWKWVDNTDLKLKFWHKGQPNNSKGFGNHTTGEDCGIVRHVTRSEHNWFDEYCGSLNNRICEV</sequence>
<dbReference type="OrthoDB" id="2142683at2759"/>
<dbReference type="InterPro" id="IPR050111">
    <property type="entry name" value="C-type_lectin/snaclec_domain"/>
</dbReference>
<dbReference type="SUPFAM" id="SSF56436">
    <property type="entry name" value="C-type lectin-like"/>
    <property type="match status" value="1"/>
</dbReference>
<accession>A0A6P8GHP2</accession>
<dbReference type="CDD" id="cd03590">
    <property type="entry name" value="CLECT_DC-SIGN_like"/>
    <property type="match status" value="1"/>
</dbReference>
<dbReference type="Pfam" id="PF00059">
    <property type="entry name" value="Lectin_C"/>
    <property type="match status" value="1"/>
</dbReference>
<organism evidence="5 6">
    <name type="scientific">Clupea harengus</name>
    <name type="common">Atlantic herring</name>
    <dbReference type="NCBI Taxonomy" id="7950"/>
    <lineage>
        <taxon>Eukaryota</taxon>
        <taxon>Metazoa</taxon>
        <taxon>Chordata</taxon>
        <taxon>Craniata</taxon>
        <taxon>Vertebrata</taxon>
        <taxon>Euteleostomi</taxon>
        <taxon>Actinopterygii</taxon>
        <taxon>Neopterygii</taxon>
        <taxon>Teleostei</taxon>
        <taxon>Clupei</taxon>
        <taxon>Clupeiformes</taxon>
        <taxon>Clupeoidei</taxon>
        <taxon>Clupeidae</taxon>
        <taxon>Clupea</taxon>
    </lineage>
</organism>
<dbReference type="PROSITE" id="PS50041">
    <property type="entry name" value="C_TYPE_LECTIN_2"/>
    <property type="match status" value="1"/>
</dbReference>
<keyword evidence="5" id="KW-1185">Reference proteome</keyword>
<feature type="domain" description="C-type lectin" evidence="4">
    <location>
        <begin position="105"/>
        <end position="229"/>
    </location>
</feature>
<evidence type="ECO:0000256" key="2">
    <source>
        <dbReference type="SAM" id="MobiDB-lite"/>
    </source>
</evidence>
<keyword evidence="1" id="KW-0430">Lectin</keyword>
<keyword evidence="3" id="KW-0472">Membrane</keyword>
<proteinExistence type="predicted"/>
<reference evidence="6" key="1">
    <citation type="submission" date="2025-08" db="UniProtKB">
        <authorList>
            <consortium name="RefSeq"/>
        </authorList>
    </citation>
    <scope>IDENTIFICATION</scope>
</reference>
<dbReference type="Proteomes" id="UP000515152">
    <property type="component" value="Chromosome 16"/>
</dbReference>
<dbReference type="KEGG" id="char:105907339"/>
<evidence type="ECO:0000256" key="3">
    <source>
        <dbReference type="SAM" id="Phobius"/>
    </source>
</evidence>
<dbReference type="Gene3D" id="3.10.100.10">
    <property type="entry name" value="Mannose-Binding Protein A, subunit A"/>
    <property type="match status" value="1"/>
</dbReference>
<feature type="transmembrane region" description="Helical" evidence="3">
    <location>
        <begin position="59"/>
        <end position="80"/>
    </location>
</feature>